<reference evidence="3" key="1">
    <citation type="journal article" date="2019" name="Sci. Rep.">
        <title>Draft genome of Tanacetum cinerariifolium, the natural source of mosquito coil.</title>
        <authorList>
            <person name="Yamashiro T."/>
            <person name="Shiraishi A."/>
            <person name="Satake H."/>
            <person name="Nakayama K."/>
        </authorList>
    </citation>
    <scope>NUCLEOTIDE SEQUENCE</scope>
</reference>
<feature type="coiled-coil region" evidence="1">
    <location>
        <begin position="207"/>
        <end position="234"/>
    </location>
</feature>
<feature type="compositionally biased region" description="Polar residues" evidence="2">
    <location>
        <begin position="56"/>
        <end position="66"/>
    </location>
</feature>
<keyword evidence="1" id="KW-0175">Coiled coil</keyword>
<evidence type="ECO:0000256" key="2">
    <source>
        <dbReference type="SAM" id="MobiDB-lite"/>
    </source>
</evidence>
<accession>A0A699IQQ7</accession>
<dbReference type="EMBL" id="BKCJ010322990">
    <property type="protein sequence ID" value="GEZ78295.1"/>
    <property type="molecule type" value="Genomic_DNA"/>
</dbReference>
<feature type="non-terminal residue" evidence="3">
    <location>
        <position position="1"/>
    </location>
</feature>
<gene>
    <name evidence="3" type="ORF">Tci_550268</name>
</gene>
<evidence type="ECO:0000313" key="3">
    <source>
        <dbReference type="EMBL" id="GEZ78295.1"/>
    </source>
</evidence>
<protein>
    <submittedName>
        <fullName evidence="3">Uncharacterized protein</fullName>
    </submittedName>
</protein>
<dbReference type="AlphaFoldDB" id="A0A699IQQ7"/>
<proteinExistence type="predicted"/>
<name>A0A699IQQ7_TANCI</name>
<comment type="caution">
    <text evidence="3">The sequence shown here is derived from an EMBL/GenBank/DDBJ whole genome shotgun (WGS) entry which is preliminary data.</text>
</comment>
<evidence type="ECO:0000256" key="1">
    <source>
        <dbReference type="SAM" id="Coils"/>
    </source>
</evidence>
<organism evidence="3">
    <name type="scientific">Tanacetum cinerariifolium</name>
    <name type="common">Dalmatian daisy</name>
    <name type="synonym">Chrysanthemum cinerariifolium</name>
    <dbReference type="NCBI Taxonomy" id="118510"/>
    <lineage>
        <taxon>Eukaryota</taxon>
        <taxon>Viridiplantae</taxon>
        <taxon>Streptophyta</taxon>
        <taxon>Embryophyta</taxon>
        <taxon>Tracheophyta</taxon>
        <taxon>Spermatophyta</taxon>
        <taxon>Magnoliopsida</taxon>
        <taxon>eudicotyledons</taxon>
        <taxon>Gunneridae</taxon>
        <taxon>Pentapetalae</taxon>
        <taxon>asterids</taxon>
        <taxon>campanulids</taxon>
        <taxon>Asterales</taxon>
        <taxon>Asteraceae</taxon>
        <taxon>Asteroideae</taxon>
        <taxon>Anthemideae</taxon>
        <taxon>Anthemidinae</taxon>
        <taxon>Tanacetum</taxon>
    </lineage>
</organism>
<feature type="region of interest" description="Disordered" evidence="2">
    <location>
        <begin position="43"/>
        <end position="84"/>
    </location>
</feature>
<sequence length="507" mass="58120">KDSPFDLEAYFDSDYAGASLDRESTTGDKTVYKEWEDRMERATTTASRLEAERDSGNINRTQSMATLNEPLPYGTGLGSGPRSKIAQAKKIANLKKRVKKLEKRRKSRPTGLRRLKKGRMHDADMFGVDDLEGNEVFIDVREKIVKKEVSIADPVTTAGEVVTDASVEDSVAPTTATTADDKGKEKMIKPEKPLKKKDQIALDEEVARRLEVEMKSEMEEEERIAREKDEANRAVIEEQDDVQATIDADRQLAKKFKLKKENSYPLKKDLNFWLSLLNLGEKNVEESLKKIQAEGSSKRARQELEQEKIVPKDDDDVAIEATPLSSKSPTTVDYKIYREGKNSYFKIIRADGNSQNYLSFGTMFKNFNREDLEVLRSIIKKRFKKTEPLDDMDTLLFQTLKTMFEPHVKDIIWKYQQGAIKVNNWKLFDSCGVYCVTTKTMVYYLLVEKMYPFTNSILHQLWGEKMDRSTGPDRKTGPRSKVLYQFGLRSGRSGPVRSYQKPEDYVV</sequence>